<evidence type="ECO:0000256" key="7">
    <source>
        <dbReference type="SAM" id="Phobius"/>
    </source>
</evidence>
<dbReference type="EMBL" id="BOMI01000084">
    <property type="protein sequence ID" value="GID75794.1"/>
    <property type="molecule type" value="Genomic_DNA"/>
</dbReference>
<dbReference type="PIRSF" id="PIRSF035875">
    <property type="entry name" value="RNase_BN"/>
    <property type="match status" value="1"/>
</dbReference>
<keyword evidence="9" id="KW-1185">Reference proteome</keyword>
<keyword evidence="5 7" id="KW-0472">Membrane</keyword>
<comment type="subcellular location">
    <subcellularLocation>
        <location evidence="1">Cell membrane</location>
        <topology evidence="1">Multi-pass membrane protein</topology>
    </subcellularLocation>
</comment>
<feature type="transmembrane region" description="Helical" evidence="7">
    <location>
        <begin position="241"/>
        <end position="265"/>
    </location>
</feature>
<proteinExistence type="predicted"/>
<feature type="transmembrane region" description="Helical" evidence="7">
    <location>
        <begin position="123"/>
        <end position="143"/>
    </location>
</feature>
<reference evidence="8 9" key="1">
    <citation type="submission" date="2021-01" db="EMBL/GenBank/DDBJ databases">
        <title>Whole genome shotgun sequence of Actinoplanes deccanensis NBRC 13994.</title>
        <authorList>
            <person name="Komaki H."/>
            <person name="Tamura T."/>
        </authorList>
    </citation>
    <scope>NUCLEOTIDE SEQUENCE [LARGE SCALE GENOMIC DNA]</scope>
    <source>
        <strain evidence="8 9">NBRC 13994</strain>
    </source>
</reference>
<evidence type="ECO:0000256" key="6">
    <source>
        <dbReference type="SAM" id="MobiDB-lite"/>
    </source>
</evidence>
<evidence type="ECO:0000256" key="5">
    <source>
        <dbReference type="ARBA" id="ARBA00023136"/>
    </source>
</evidence>
<dbReference type="Proteomes" id="UP000609879">
    <property type="component" value="Unassembled WGS sequence"/>
</dbReference>
<keyword evidence="2" id="KW-1003">Cell membrane</keyword>
<comment type="caution">
    <text evidence="8">The sequence shown here is derived from an EMBL/GenBank/DDBJ whole genome shotgun (WGS) entry which is preliminary data.</text>
</comment>
<evidence type="ECO:0000313" key="8">
    <source>
        <dbReference type="EMBL" id="GID75794.1"/>
    </source>
</evidence>
<dbReference type="NCBIfam" id="TIGR00765">
    <property type="entry name" value="yihY_not_rbn"/>
    <property type="match status" value="1"/>
</dbReference>
<evidence type="ECO:0000256" key="2">
    <source>
        <dbReference type="ARBA" id="ARBA00022475"/>
    </source>
</evidence>
<sequence>MAEPTLDRESEAHAADVTPRPLPRKLRQLSLRSWRSIAWRSIVGYVEDDCSDFAAAMTYQTFMALIPSLVVIVALINLVTDGSTVLQATVSILRDLGVGSVVDNDSLISVVQALLVQQSSAKVLFGFGLVLAVWSASGYVGTFTRASNRIYGVQEGRVWWQLELLQLALAAVALVLLAAIGAGLVISGPLVDAVGNALNAGETTRLVWSAGRWPVLVVIAMVVLSLLFWIAPNVRQPRFRWLTVGGAVALASWSLASFGFGLYVANFGSYNRTYGSLGAIVAFLVWIYLSNTALLLGVQVNAEVLRQRLRQAGDEDPQTPLAPRLAHSEPGTSSAEQGGETS</sequence>
<name>A0ABQ3Y724_9ACTN</name>
<keyword evidence="4 7" id="KW-1133">Transmembrane helix</keyword>
<feature type="transmembrane region" description="Helical" evidence="7">
    <location>
        <begin position="277"/>
        <end position="298"/>
    </location>
</feature>
<dbReference type="PANTHER" id="PTHR30213:SF0">
    <property type="entry name" value="UPF0761 MEMBRANE PROTEIN YIHY"/>
    <property type="match status" value="1"/>
</dbReference>
<dbReference type="PANTHER" id="PTHR30213">
    <property type="entry name" value="INNER MEMBRANE PROTEIN YHJD"/>
    <property type="match status" value="1"/>
</dbReference>
<organism evidence="8 9">
    <name type="scientific">Paractinoplanes deccanensis</name>
    <dbReference type="NCBI Taxonomy" id="113561"/>
    <lineage>
        <taxon>Bacteria</taxon>
        <taxon>Bacillati</taxon>
        <taxon>Actinomycetota</taxon>
        <taxon>Actinomycetes</taxon>
        <taxon>Micromonosporales</taxon>
        <taxon>Micromonosporaceae</taxon>
        <taxon>Paractinoplanes</taxon>
    </lineage>
</organism>
<dbReference type="InterPro" id="IPR017039">
    <property type="entry name" value="Virul_fac_BrkB"/>
</dbReference>
<evidence type="ECO:0000313" key="9">
    <source>
        <dbReference type="Proteomes" id="UP000609879"/>
    </source>
</evidence>
<evidence type="ECO:0000256" key="3">
    <source>
        <dbReference type="ARBA" id="ARBA00022692"/>
    </source>
</evidence>
<feature type="compositionally biased region" description="Polar residues" evidence="6">
    <location>
        <begin position="330"/>
        <end position="342"/>
    </location>
</feature>
<feature type="transmembrane region" description="Helical" evidence="7">
    <location>
        <begin position="164"/>
        <end position="186"/>
    </location>
</feature>
<keyword evidence="3 7" id="KW-0812">Transmembrane</keyword>
<feature type="transmembrane region" description="Helical" evidence="7">
    <location>
        <begin position="206"/>
        <end position="229"/>
    </location>
</feature>
<evidence type="ECO:0000256" key="4">
    <source>
        <dbReference type="ARBA" id="ARBA00022989"/>
    </source>
</evidence>
<gene>
    <name evidence="8" type="ORF">Ade02nite_44350</name>
</gene>
<feature type="region of interest" description="Disordered" evidence="6">
    <location>
        <begin position="312"/>
        <end position="342"/>
    </location>
</feature>
<feature type="transmembrane region" description="Helical" evidence="7">
    <location>
        <begin position="62"/>
        <end position="80"/>
    </location>
</feature>
<dbReference type="Pfam" id="PF03631">
    <property type="entry name" value="Virul_fac_BrkB"/>
    <property type="match status" value="1"/>
</dbReference>
<protein>
    <submittedName>
        <fullName evidence="8">Ribonuclease</fullName>
    </submittedName>
</protein>
<accession>A0ABQ3Y724</accession>
<dbReference type="RefSeq" id="WP_203766800.1">
    <property type="nucleotide sequence ID" value="NZ_BAAABO010000046.1"/>
</dbReference>
<evidence type="ECO:0000256" key="1">
    <source>
        <dbReference type="ARBA" id="ARBA00004651"/>
    </source>
</evidence>